<dbReference type="SUPFAM" id="SSF158997">
    <property type="entry name" value="Trm112p-like"/>
    <property type="match status" value="1"/>
</dbReference>
<dbReference type="AlphaFoldDB" id="G0J044"/>
<dbReference type="OrthoDB" id="678493at2"/>
<dbReference type="KEGG" id="cmr:Cycma_3585"/>
<name>G0J044_CYCMS</name>
<dbReference type="RefSeq" id="WP_014021592.1">
    <property type="nucleotide sequence ID" value="NC_015914.1"/>
</dbReference>
<organism evidence="1 2">
    <name type="scientific">Cyclobacterium marinum (strain ATCC 25205 / DSM 745 / LMG 13164 / NCIMB 1802)</name>
    <name type="common">Flectobacillus marinus</name>
    <dbReference type="NCBI Taxonomy" id="880070"/>
    <lineage>
        <taxon>Bacteria</taxon>
        <taxon>Pseudomonadati</taxon>
        <taxon>Bacteroidota</taxon>
        <taxon>Cytophagia</taxon>
        <taxon>Cytophagales</taxon>
        <taxon>Cyclobacteriaceae</taxon>
        <taxon>Cyclobacterium</taxon>
    </lineage>
</organism>
<reference evidence="2" key="1">
    <citation type="submission" date="2011-07" db="EMBL/GenBank/DDBJ databases">
        <title>The complete genome of Cyclobacterium marinum DSM 745.</title>
        <authorList>
            <person name="Lucas S."/>
            <person name="Han J."/>
            <person name="Lapidus A."/>
            <person name="Bruce D."/>
            <person name="Goodwin L."/>
            <person name="Pitluck S."/>
            <person name="Peters L."/>
            <person name="Kyrpides N."/>
            <person name="Mavromatis K."/>
            <person name="Ivanova N."/>
            <person name="Ovchinnikova G."/>
            <person name="Chertkov O."/>
            <person name="Detter J.C."/>
            <person name="Tapia R."/>
            <person name="Han C."/>
            <person name="Land M."/>
            <person name="Hauser L."/>
            <person name="Markowitz V."/>
            <person name="Cheng J.-F."/>
            <person name="Hugenholtz P."/>
            <person name="Woyke T."/>
            <person name="Wu D."/>
            <person name="Tindall B."/>
            <person name="Schuetze A."/>
            <person name="Brambilla E."/>
            <person name="Klenk H.-P."/>
            <person name="Eisen J.A."/>
        </authorList>
    </citation>
    <scope>NUCLEOTIDE SEQUENCE [LARGE SCALE GENOMIC DNA]</scope>
    <source>
        <strain evidence="2">ATCC 25205 / DSM 745 / LMG 13164 / NCIMB 1802</strain>
    </source>
</reference>
<dbReference type="EMBL" id="CP002955">
    <property type="protein sequence ID" value="AEL27305.1"/>
    <property type="molecule type" value="Genomic_DNA"/>
</dbReference>
<dbReference type="Proteomes" id="UP000001635">
    <property type="component" value="Chromosome"/>
</dbReference>
<dbReference type="InterPro" id="IPR005651">
    <property type="entry name" value="Trm112-like"/>
</dbReference>
<protein>
    <recommendedName>
        <fullName evidence="3">Trm112p-like protein</fullName>
    </recommendedName>
</protein>
<evidence type="ECO:0000313" key="1">
    <source>
        <dbReference type="EMBL" id="AEL27305.1"/>
    </source>
</evidence>
<dbReference type="eggNOG" id="COG2835">
    <property type="taxonomic scope" value="Bacteria"/>
</dbReference>
<keyword evidence="2" id="KW-1185">Reference proteome</keyword>
<accession>G0J044</accession>
<dbReference type="Gene3D" id="2.20.25.10">
    <property type="match status" value="1"/>
</dbReference>
<dbReference type="HOGENOM" id="CLU_155659_4_3_10"/>
<dbReference type="Pfam" id="PF03966">
    <property type="entry name" value="Trm112p"/>
    <property type="match status" value="1"/>
</dbReference>
<sequence length="94" mass="10996">MRLSTINKLCCPFDKADLSLTTITEDTEKRVLEGWLHCSKCKRIYPIVKGLPIMNPDEYRELSLEKPLLEKWSKHLEGKTVSNFRLIESEQETE</sequence>
<proteinExistence type="predicted"/>
<dbReference type="STRING" id="880070.Cycma_3585"/>
<gene>
    <name evidence="1" type="ordered locus">Cycma_3585</name>
</gene>
<evidence type="ECO:0000313" key="2">
    <source>
        <dbReference type="Proteomes" id="UP000001635"/>
    </source>
</evidence>
<evidence type="ECO:0008006" key="3">
    <source>
        <dbReference type="Google" id="ProtNLM"/>
    </source>
</evidence>